<dbReference type="InterPro" id="IPR002197">
    <property type="entry name" value="HTH_Fis"/>
</dbReference>
<proteinExistence type="predicted"/>
<dbReference type="AlphaFoldDB" id="T1BJ44"/>
<accession>T1BJ44</accession>
<dbReference type="EMBL" id="AUZX01003752">
    <property type="protein sequence ID" value="EQD73036.1"/>
    <property type="molecule type" value="Genomic_DNA"/>
</dbReference>
<dbReference type="Gene3D" id="1.10.10.60">
    <property type="entry name" value="Homeodomain-like"/>
    <property type="match status" value="1"/>
</dbReference>
<protein>
    <submittedName>
        <fullName evidence="2">Helix-turn-helix, Fis-type domain protein</fullName>
    </submittedName>
</protein>
<dbReference type="Pfam" id="PF02954">
    <property type="entry name" value="HTH_8"/>
    <property type="match status" value="1"/>
</dbReference>
<dbReference type="InterPro" id="IPR009057">
    <property type="entry name" value="Homeodomain-like_sf"/>
</dbReference>
<comment type="caution">
    <text evidence="2">The sequence shown here is derived from an EMBL/GenBank/DDBJ whole genome shotgun (WGS) entry which is preliminary data.</text>
</comment>
<feature type="non-terminal residue" evidence="2">
    <location>
        <position position="1"/>
    </location>
</feature>
<dbReference type="SUPFAM" id="SSF46689">
    <property type="entry name" value="Homeodomain-like"/>
    <property type="match status" value="1"/>
</dbReference>
<evidence type="ECO:0000259" key="1">
    <source>
        <dbReference type="Pfam" id="PF02954"/>
    </source>
</evidence>
<evidence type="ECO:0000313" key="2">
    <source>
        <dbReference type="EMBL" id="EQD73036.1"/>
    </source>
</evidence>
<feature type="domain" description="DNA binding HTH" evidence="1">
    <location>
        <begin position="7"/>
        <end position="43"/>
    </location>
</feature>
<name>T1BJ44_9ZZZZ</name>
<reference evidence="2" key="2">
    <citation type="journal article" date="2014" name="ISME J.">
        <title>Microbial stratification in low pH oxic and suboxic macroscopic growths along an acid mine drainage.</title>
        <authorList>
            <person name="Mendez-Garcia C."/>
            <person name="Mesa V."/>
            <person name="Sprenger R.R."/>
            <person name="Richter M."/>
            <person name="Diez M.S."/>
            <person name="Solano J."/>
            <person name="Bargiela R."/>
            <person name="Golyshina O.V."/>
            <person name="Manteca A."/>
            <person name="Ramos J.L."/>
            <person name="Gallego J.R."/>
            <person name="Llorente I."/>
            <person name="Martins Dos Santos V.A."/>
            <person name="Jensen O.N."/>
            <person name="Pelaez A.I."/>
            <person name="Sanchez J."/>
            <person name="Ferrer M."/>
        </authorList>
    </citation>
    <scope>NUCLEOTIDE SEQUENCE</scope>
</reference>
<dbReference type="PRINTS" id="PR01590">
    <property type="entry name" value="HTHFIS"/>
</dbReference>
<reference evidence="2" key="1">
    <citation type="submission" date="2013-08" db="EMBL/GenBank/DDBJ databases">
        <authorList>
            <person name="Mendez C."/>
            <person name="Richter M."/>
            <person name="Ferrer M."/>
            <person name="Sanchez J."/>
        </authorList>
    </citation>
    <scope>NUCLEOTIDE SEQUENCE</scope>
</reference>
<gene>
    <name evidence="2" type="ORF">B1A_05151</name>
</gene>
<dbReference type="GO" id="GO:0043565">
    <property type="term" value="F:sequence-specific DNA binding"/>
    <property type="evidence" value="ECO:0007669"/>
    <property type="project" value="InterPro"/>
</dbReference>
<sequence length="51" mass="5821">LEEMASERELIIQSLRSAEGEIGRASELLGMSRTTLWRKMKKLGIRPFEGD</sequence>
<organism evidence="2">
    <name type="scientific">mine drainage metagenome</name>
    <dbReference type="NCBI Taxonomy" id="410659"/>
    <lineage>
        <taxon>unclassified sequences</taxon>
        <taxon>metagenomes</taxon>
        <taxon>ecological metagenomes</taxon>
    </lineage>
</organism>